<evidence type="ECO:0000313" key="3">
    <source>
        <dbReference type="Proteomes" id="UP000702544"/>
    </source>
</evidence>
<name>A0AAE4Z999_9BACT</name>
<reference evidence="2 3" key="1">
    <citation type="submission" date="2020-01" db="EMBL/GenBank/DDBJ databases">
        <title>Genomes assembled from Gulf of Kutch pelagic sediment metagenomes.</title>
        <authorList>
            <person name="Chandrashekar M."/>
            <person name="Mahajan M.S."/>
            <person name="Dave K.J."/>
            <person name="Vatsa P."/>
            <person name="Nathani N.M."/>
        </authorList>
    </citation>
    <scope>NUCLEOTIDE SEQUENCE [LARGE SCALE GENOMIC DNA]</scope>
    <source>
        <strain evidence="2">KS3-K002</strain>
    </source>
</reference>
<organism evidence="2 3">
    <name type="scientific">Candidatus Kutchimonas denitrificans</name>
    <dbReference type="NCBI Taxonomy" id="3056748"/>
    <lineage>
        <taxon>Bacteria</taxon>
        <taxon>Pseudomonadati</taxon>
        <taxon>Gemmatimonadota</taxon>
        <taxon>Gemmatimonadia</taxon>
        <taxon>Candidatus Palauibacterales</taxon>
        <taxon>Candidatus Palauibacteraceae</taxon>
        <taxon>Candidatus Kutchimonas</taxon>
    </lineage>
</organism>
<protein>
    <recommendedName>
        <fullName evidence="4">DUF5666 domain-containing protein</fullName>
    </recommendedName>
</protein>
<sequence>MPGATKPALAPALAALFIVAAIAGASTATGLIADPSSAPDHLKGTIRYIDTNSGGLEVITGFHLALKIVYVHVEESTAITMEGESYPFSDLEAGDIVAVEYHEADDRKIADSIEVIESMAEGGAR</sequence>
<dbReference type="EMBL" id="JAACAK010000016">
    <property type="protein sequence ID" value="NIR73841.1"/>
    <property type="molecule type" value="Genomic_DNA"/>
</dbReference>
<dbReference type="Proteomes" id="UP000702544">
    <property type="component" value="Unassembled WGS sequence"/>
</dbReference>
<dbReference type="AlphaFoldDB" id="A0AAE4Z999"/>
<feature type="signal peptide" evidence="1">
    <location>
        <begin position="1"/>
        <end position="23"/>
    </location>
</feature>
<proteinExistence type="predicted"/>
<comment type="caution">
    <text evidence="2">The sequence shown here is derived from an EMBL/GenBank/DDBJ whole genome shotgun (WGS) entry which is preliminary data.</text>
</comment>
<accession>A0AAE4Z999</accession>
<gene>
    <name evidence="2" type="ORF">GWO12_01810</name>
</gene>
<keyword evidence="1" id="KW-0732">Signal</keyword>
<evidence type="ECO:0000313" key="2">
    <source>
        <dbReference type="EMBL" id="NIR73841.1"/>
    </source>
</evidence>
<evidence type="ECO:0008006" key="4">
    <source>
        <dbReference type="Google" id="ProtNLM"/>
    </source>
</evidence>
<feature type="chain" id="PRO_5042228129" description="DUF5666 domain-containing protein" evidence="1">
    <location>
        <begin position="24"/>
        <end position="125"/>
    </location>
</feature>
<evidence type="ECO:0000256" key="1">
    <source>
        <dbReference type="SAM" id="SignalP"/>
    </source>
</evidence>